<feature type="domain" description="Methyltransferase small" evidence="5">
    <location>
        <begin position="2"/>
        <end position="53"/>
    </location>
</feature>
<dbReference type="GO" id="GO:0035657">
    <property type="term" value="C:eRF1 methyltransferase complex"/>
    <property type="evidence" value="ECO:0007669"/>
    <property type="project" value="TreeGrafter"/>
</dbReference>
<dbReference type="InterPro" id="IPR029063">
    <property type="entry name" value="SAM-dependent_MTases_sf"/>
</dbReference>
<evidence type="ECO:0000259" key="5">
    <source>
        <dbReference type="Pfam" id="PF05175"/>
    </source>
</evidence>
<dbReference type="PANTHER" id="PTHR45875:SF1">
    <property type="entry name" value="METHYLTRANSFERASE N6AMT1"/>
    <property type="match status" value="1"/>
</dbReference>
<dbReference type="GO" id="GO:0032259">
    <property type="term" value="P:methylation"/>
    <property type="evidence" value="ECO:0007669"/>
    <property type="project" value="UniProtKB-KW"/>
</dbReference>
<accession>A0A402CB90</accession>
<evidence type="ECO:0000256" key="2">
    <source>
        <dbReference type="ARBA" id="ARBA00022603"/>
    </source>
</evidence>
<keyword evidence="7" id="KW-1185">Reference proteome</keyword>
<sequence length="161" mass="17667">MTAVDVSRRAFATTWINTRPHRRSVRVVRGDLTEPVRSERFDLVVSNPPYVPAENDRVPVSGIARSWDAGKDGRAVLDRICLQVPDVLKAGGVLLLVQSTLSGIEKSGAMLEEQGLRVDVVSRVDVPFGPVLAARRDMLTQRGVIAMGQRSEELVVLRAVK</sequence>
<dbReference type="Proteomes" id="UP000287519">
    <property type="component" value="Unassembled WGS sequence"/>
</dbReference>
<dbReference type="NCBIfam" id="TIGR00537">
    <property type="entry name" value="hemK_rel_arch"/>
    <property type="match status" value="1"/>
</dbReference>
<protein>
    <submittedName>
        <fullName evidence="6">Methyltransferase</fullName>
    </submittedName>
</protein>
<evidence type="ECO:0000256" key="3">
    <source>
        <dbReference type="ARBA" id="ARBA00022679"/>
    </source>
</evidence>
<comment type="caution">
    <text evidence="6">The sequence shown here is derived from an EMBL/GenBank/DDBJ whole genome shotgun (WGS) entry which is preliminary data.</text>
</comment>
<evidence type="ECO:0000313" key="7">
    <source>
        <dbReference type="Proteomes" id="UP000287519"/>
    </source>
</evidence>
<dbReference type="Pfam" id="PF05175">
    <property type="entry name" value="MTS"/>
    <property type="match status" value="1"/>
</dbReference>
<dbReference type="CDD" id="cd02440">
    <property type="entry name" value="AdoMet_MTases"/>
    <property type="match status" value="1"/>
</dbReference>
<organism evidence="6 7">
    <name type="scientific">Rhodococcus wratislaviensis</name>
    <name type="common">Tsukamurella wratislaviensis</name>
    <dbReference type="NCBI Taxonomy" id="44752"/>
    <lineage>
        <taxon>Bacteria</taxon>
        <taxon>Bacillati</taxon>
        <taxon>Actinomycetota</taxon>
        <taxon>Actinomycetes</taxon>
        <taxon>Mycobacteriales</taxon>
        <taxon>Nocardiaceae</taxon>
        <taxon>Rhodococcus</taxon>
    </lineage>
</organism>
<dbReference type="EMBL" id="BHYM01000038">
    <property type="protein sequence ID" value="GCE40864.1"/>
    <property type="molecule type" value="Genomic_DNA"/>
</dbReference>
<reference evidence="6 7" key="1">
    <citation type="submission" date="2018-11" db="EMBL/GenBank/DDBJ databases">
        <title>Microbial catabolism of amino acid.</title>
        <authorList>
            <person name="Hibi M."/>
            <person name="Ogawa J."/>
        </authorList>
    </citation>
    <scope>NUCLEOTIDE SEQUENCE [LARGE SCALE GENOMIC DNA]</scope>
    <source>
        <strain evidence="6 7">C31-06</strain>
    </source>
</reference>
<evidence type="ECO:0000313" key="6">
    <source>
        <dbReference type="EMBL" id="GCE40864.1"/>
    </source>
</evidence>
<dbReference type="GO" id="GO:0008276">
    <property type="term" value="F:protein methyltransferase activity"/>
    <property type="evidence" value="ECO:0007669"/>
    <property type="project" value="TreeGrafter"/>
</dbReference>
<dbReference type="PROSITE" id="PS00092">
    <property type="entry name" value="N6_MTASE"/>
    <property type="match status" value="1"/>
</dbReference>
<dbReference type="GO" id="GO:0008170">
    <property type="term" value="F:N-methyltransferase activity"/>
    <property type="evidence" value="ECO:0007669"/>
    <property type="project" value="UniProtKB-ARBA"/>
</dbReference>
<dbReference type="SUPFAM" id="SSF53335">
    <property type="entry name" value="S-adenosyl-L-methionine-dependent methyltransferases"/>
    <property type="match status" value="1"/>
</dbReference>
<name>A0A402CB90_RHOWR</name>
<proteinExistence type="inferred from homology"/>
<dbReference type="InterPro" id="IPR007848">
    <property type="entry name" value="Small_mtfrase_dom"/>
</dbReference>
<comment type="similarity">
    <text evidence="1">Belongs to the eukaryotic/archaeal PrmC-related family.</text>
</comment>
<gene>
    <name evidence="6" type="ORF">Rhow_004507</name>
</gene>
<dbReference type="InterPro" id="IPR004557">
    <property type="entry name" value="PrmC-related"/>
</dbReference>
<dbReference type="AlphaFoldDB" id="A0A402CB90"/>
<dbReference type="InterPro" id="IPR002052">
    <property type="entry name" value="DNA_methylase_N6_adenine_CS"/>
</dbReference>
<dbReference type="GO" id="GO:0003676">
    <property type="term" value="F:nucleic acid binding"/>
    <property type="evidence" value="ECO:0007669"/>
    <property type="project" value="InterPro"/>
</dbReference>
<keyword evidence="4" id="KW-0949">S-adenosyl-L-methionine</keyword>
<evidence type="ECO:0000256" key="1">
    <source>
        <dbReference type="ARBA" id="ARBA00006149"/>
    </source>
</evidence>
<dbReference type="PANTHER" id="PTHR45875">
    <property type="entry name" value="METHYLTRANSFERASE N6AMT1"/>
    <property type="match status" value="1"/>
</dbReference>
<keyword evidence="2 6" id="KW-0489">Methyltransferase</keyword>
<dbReference type="GO" id="GO:0008757">
    <property type="term" value="F:S-adenosylmethionine-dependent methyltransferase activity"/>
    <property type="evidence" value="ECO:0007669"/>
    <property type="project" value="TreeGrafter"/>
</dbReference>
<evidence type="ECO:0000256" key="4">
    <source>
        <dbReference type="ARBA" id="ARBA00022691"/>
    </source>
</evidence>
<dbReference type="InterPro" id="IPR052190">
    <property type="entry name" value="Euk-Arch_PrmC-MTase"/>
</dbReference>
<keyword evidence="3 6" id="KW-0808">Transferase</keyword>
<dbReference type="Gene3D" id="3.40.50.150">
    <property type="entry name" value="Vaccinia Virus protein VP39"/>
    <property type="match status" value="1"/>
</dbReference>